<dbReference type="Proteomes" id="UP000238916">
    <property type="component" value="Unassembled WGS sequence"/>
</dbReference>
<protein>
    <submittedName>
        <fullName evidence="1">Uncharacterized protein</fullName>
    </submittedName>
</protein>
<reference evidence="2" key="1">
    <citation type="submission" date="2018-02" db="EMBL/GenBank/DDBJ databases">
        <authorList>
            <person name="Hausmann B."/>
        </authorList>
    </citation>
    <scope>NUCLEOTIDE SEQUENCE [LARGE SCALE GENOMIC DNA]</scope>
    <source>
        <strain evidence="2">Peat soil MAG SbF1</strain>
    </source>
</reference>
<sequence length="65" mass="7745">MPAVTPVIVSTVSLKLVSSNKYYDDLTKQNSLIYQNWKVYRWVYNQLKQHPEKVKDELRIFVESI</sequence>
<proteinExistence type="predicted"/>
<gene>
    <name evidence="1" type="ORF">SBF1_1980007</name>
</gene>
<name>A0A2U3KGR3_9FIRM</name>
<evidence type="ECO:0000313" key="1">
    <source>
        <dbReference type="EMBL" id="SPF38833.1"/>
    </source>
</evidence>
<dbReference type="AlphaFoldDB" id="A0A2U3KGR3"/>
<organism evidence="1 2">
    <name type="scientific">Candidatus Desulfosporosinus infrequens</name>
    <dbReference type="NCBI Taxonomy" id="2043169"/>
    <lineage>
        <taxon>Bacteria</taxon>
        <taxon>Bacillati</taxon>
        <taxon>Bacillota</taxon>
        <taxon>Clostridia</taxon>
        <taxon>Eubacteriales</taxon>
        <taxon>Desulfitobacteriaceae</taxon>
        <taxon>Desulfosporosinus</taxon>
    </lineage>
</organism>
<evidence type="ECO:0000313" key="2">
    <source>
        <dbReference type="Proteomes" id="UP000238916"/>
    </source>
</evidence>
<dbReference type="EMBL" id="OMOF01000110">
    <property type="protein sequence ID" value="SPF38833.1"/>
    <property type="molecule type" value="Genomic_DNA"/>
</dbReference>
<accession>A0A2U3KGR3</accession>